<comment type="caution">
    <text evidence="1">The sequence shown here is derived from an EMBL/GenBank/DDBJ whole genome shotgun (WGS) entry which is preliminary data.</text>
</comment>
<accession>A0A847D229</accession>
<dbReference type="EMBL" id="JAAZCD010000039">
    <property type="protein sequence ID" value="NLD30973.1"/>
    <property type="molecule type" value="Genomic_DNA"/>
</dbReference>
<gene>
    <name evidence="1" type="ORF">GX662_01745</name>
</gene>
<dbReference type="Proteomes" id="UP000589373">
    <property type="component" value="Unassembled WGS sequence"/>
</dbReference>
<dbReference type="RefSeq" id="WP_276641638.1">
    <property type="nucleotide sequence ID" value="NZ_JAAZCD010000039.1"/>
</dbReference>
<reference evidence="1 2" key="1">
    <citation type="journal article" date="2020" name="Biotechnol. Biofuels">
        <title>New insights from the biogas microbiome by comprehensive genome-resolved metagenomics of nearly 1600 species originating from multiple anaerobic digesters.</title>
        <authorList>
            <person name="Campanaro S."/>
            <person name="Treu L."/>
            <person name="Rodriguez-R L.M."/>
            <person name="Kovalovszki A."/>
            <person name="Ziels R.M."/>
            <person name="Maus I."/>
            <person name="Zhu X."/>
            <person name="Kougias P.G."/>
            <person name="Basile A."/>
            <person name="Luo G."/>
            <person name="Schluter A."/>
            <person name="Konstantinidis K.T."/>
            <person name="Angelidaki I."/>
        </authorList>
    </citation>
    <scope>NUCLEOTIDE SEQUENCE [LARGE SCALE GENOMIC DNA]</scope>
    <source>
        <strain evidence="1">AS07pgkLD_105</strain>
    </source>
</reference>
<evidence type="ECO:0000313" key="1">
    <source>
        <dbReference type="EMBL" id="NLD30973.1"/>
    </source>
</evidence>
<name>A0A847D229_9LACT</name>
<organism evidence="1 2">
    <name type="scientific">Trichococcus flocculiformis</name>
    <dbReference type="NCBI Taxonomy" id="82803"/>
    <lineage>
        <taxon>Bacteria</taxon>
        <taxon>Bacillati</taxon>
        <taxon>Bacillota</taxon>
        <taxon>Bacilli</taxon>
        <taxon>Lactobacillales</taxon>
        <taxon>Carnobacteriaceae</taxon>
        <taxon>Trichococcus</taxon>
    </lineage>
</organism>
<protein>
    <submittedName>
        <fullName evidence="1">Uncharacterized protein</fullName>
    </submittedName>
</protein>
<proteinExistence type="predicted"/>
<sequence>NLLLKRITAVENGGLGITAEILEKCLRLVLPQWCDYYTAIEQNVEREYALHIFAENNAAPISRDLVENAMATAR</sequence>
<dbReference type="AlphaFoldDB" id="A0A847D229"/>
<feature type="non-terminal residue" evidence="1">
    <location>
        <position position="1"/>
    </location>
</feature>
<evidence type="ECO:0000313" key="2">
    <source>
        <dbReference type="Proteomes" id="UP000589373"/>
    </source>
</evidence>